<accession>A0A1W1I235</accession>
<dbReference type="Proteomes" id="UP000192042">
    <property type="component" value="Chromosome I"/>
</dbReference>
<dbReference type="RefSeq" id="WP_080885645.1">
    <property type="nucleotide sequence ID" value="NZ_LT828648.1"/>
</dbReference>
<dbReference type="EMBL" id="LT828648">
    <property type="protein sequence ID" value="SLM47055.1"/>
    <property type="molecule type" value="Genomic_DNA"/>
</dbReference>
<sequence>MADSNIDEIGPWSEVKLDIIREYAQAYSQILSAQKEPRLYHIYIDAFAGAGVHLSRATKEFVPGSPLNALNVSPPFAEYHFIDIDQARVDSLQQVAQQRQNVFVHEGDCNQVLLGKVFPRVQYKDYRRGFCWLDPYGLHLDWKVIYTAGQMKSVEIFLNFPIMDMNMNVLKHDPESVPSEQAERMTRFWGDGSWKSAAYSTTGNLFGYEEKLDNETVTKAFRERLLGVAGFKHVSKPLAMRNSRGAVVYYLFFASPKPVALRIVKDIFKKHEKNL</sequence>
<dbReference type="KEGG" id="nja:NSJP_0883"/>
<dbReference type="NCBIfam" id="TIGR04474">
    <property type="entry name" value="tcm_partner"/>
    <property type="match status" value="1"/>
</dbReference>
<evidence type="ECO:0000313" key="2">
    <source>
        <dbReference type="Proteomes" id="UP000192042"/>
    </source>
</evidence>
<keyword evidence="2" id="KW-1185">Reference proteome</keyword>
<dbReference type="Gene3D" id="3.40.50.150">
    <property type="entry name" value="Vaccinia Virus protein VP39"/>
    <property type="match status" value="1"/>
</dbReference>
<dbReference type="InterPro" id="IPR031009">
    <property type="entry name" value="Tcm_partner"/>
</dbReference>
<organism evidence="1 2">
    <name type="scientific">Nitrospira japonica</name>
    <dbReference type="NCBI Taxonomy" id="1325564"/>
    <lineage>
        <taxon>Bacteria</taxon>
        <taxon>Pseudomonadati</taxon>
        <taxon>Nitrospirota</taxon>
        <taxon>Nitrospiria</taxon>
        <taxon>Nitrospirales</taxon>
        <taxon>Nitrospiraceae</taxon>
        <taxon>Nitrospira</taxon>
    </lineage>
</organism>
<dbReference type="STRING" id="1325564.NSJP_0883"/>
<gene>
    <name evidence="1" type="ORF">NSJP_0883</name>
</gene>
<evidence type="ECO:0008006" key="3">
    <source>
        <dbReference type="Google" id="ProtNLM"/>
    </source>
</evidence>
<evidence type="ECO:0000313" key="1">
    <source>
        <dbReference type="EMBL" id="SLM47055.1"/>
    </source>
</evidence>
<dbReference type="OrthoDB" id="346220at2"/>
<proteinExistence type="predicted"/>
<dbReference type="SUPFAM" id="SSF53335">
    <property type="entry name" value="S-adenosyl-L-methionine-dependent methyltransferases"/>
    <property type="match status" value="1"/>
</dbReference>
<protein>
    <recommendedName>
        <fullName evidence="3">Three-Cys-motif partner protein TcmP</fullName>
    </recommendedName>
</protein>
<dbReference type="InterPro" id="IPR029063">
    <property type="entry name" value="SAM-dependent_MTases_sf"/>
</dbReference>
<reference evidence="1 2" key="1">
    <citation type="submission" date="2017-03" db="EMBL/GenBank/DDBJ databases">
        <authorList>
            <person name="Afonso C.L."/>
            <person name="Miller P.J."/>
            <person name="Scott M.A."/>
            <person name="Spackman E."/>
            <person name="Goraichik I."/>
            <person name="Dimitrov K.M."/>
            <person name="Suarez D.L."/>
            <person name="Swayne D.E."/>
        </authorList>
    </citation>
    <scope>NUCLEOTIDE SEQUENCE [LARGE SCALE GENOMIC DNA]</scope>
    <source>
        <strain evidence="1">Genome sequencing of Nitrospira japonica strain NJ11</strain>
    </source>
</reference>
<dbReference type="AlphaFoldDB" id="A0A1W1I235"/>
<name>A0A1W1I235_9BACT</name>